<protein>
    <submittedName>
        <fullName evidence="1">Uncharacterized protein</fullName>
    </submittedName>
</protein>
<organism evidence="1 2">
    <name type="scientific">Hypoxylon rubiginosum</name>
    <dbReference type="NCBI Taxonomy" id="110542"/>
    <lineage>
        <taxon>Eukaryota</taxon>
        <taxon>Fungi</taxon>
        <taxon>Dikarya</taxon>
        <taxon>Ascomycota</taxon>
        <taxon>Pezizomycotina</taxon>
        <taxon>Sordariomycetes</taxon>
        <taxon>Xylariomycetidae</taxon>
        <taxon>Xylariales</taxon>
        <taxon>Hypoxylaceae</taxon>
        <taxon>Hypoxylon</taxon>
    </lineage>
</organism>
<dbReference type="Proteomes" id="UP001497700">
    <property type="component" value="Unassembled WGS sequence"/>
</dbReference>
<comment type="caution">
    <text evidence="1">The sequence shown here is derived from an EMBL/GenBank/DDBJ whole genome shotgun (WGS) entry which is preliminary data.</text>
</comment>
<gene>
    <name evidence="1" type="ORF">F4820DRAFT_470153</name>
</gene>
<accession>A0ACB9ZEL4</accession>
<name>A0ACB9ZEL4_9PEZI</name>
<evidence type="ECO:0000313" key="1">
    <source>
        <dbReference type="EMBL" id="KAI4870033.1"/>
    </source>
</evidence>
<proteinExistence type="predicted"/>
<dbReference type="EMBL" id="MU393426">
    <property type="protein sequence ID" value="KAI4870033.1"/>
    <property type="molecule type" value="Genomic_DNA"/>
</dbReference>
<reference evidence="1 2" key="1">
    <citation type="journal article" date="2022" name="New Phytol.">
        <title>Ecological generalism drives hyperdiversity of secondary metabolite gene clusters in xylarialean endophytes.</title>
        <authorList>
            <person name="Franco M.E.E."/>
            <person name="Wisecaver J.H."/>
            <person name="Arnold A.E."/>
            <person name="Ju Y.M."/>
            <person name="Slot J.C."/>
            <person name="Ahrendt S."/>
            <person name="Moore L.P."/>
            <person name="Eastman K.E."/>
            <person name="Scott K."/>
            <person name="Konkel Z."/>
            <person name="Mondo S.J."/>
            <person name="Kuo A."/>
            <person name="Hayes R.D."/>
            <person name="Haridas S."/>
            <person name="Andreopoulos B."/>
            <person name="Riley R."/>
            <person name="LaButti K."/>
            <person name="Pangilinan J."/>
            <person name="Lipzen A."/>
            <person name="Amirebrahimi M."/>
            <person name="Yan J."/>
            <person name="Adam C."/>
            <person name="Keymanesh K."/>
            <person name="Ng V."/>
            <person name="Louie K."/>
            <person name="Northen T."/>
            <person name="Drula E."/>
            <person name="Henrissat B."/>
            <person name="Hsieh H.M."/>
            <person name="Youens-Clark K."/>
            <person name="Lutzoni F."/>
            <person name="Miadlikowska J."/>
            <person name="Eastwood D.C."/>
            <person name="Hamelin R.C."/>
            <person name="Grigoriev I.V."/>
            <person name="U'Ren J.M."/>
        </authorList>
    </citation>
    <scope>NUCLEOTIDE SEQUENCE [LARGE SCALE GENOMIC DNA]</scope>
    <source>
        <strain evidence="1 2">CBS 119005</strain>
    </source>
</reference>
<keyword evidence="2" id="KW-1185">Reference proteome</keyword>
<sequence>MDFPESEVPYVIRSLTQSTREDQRRVLEKYFLPNAYFIHPFCRVPSFGDTQIPFTNRTVNSLWFVFFIYQWYRILSPKIELDIDSVAFDKKQNLLYVTIHQTFTLWFVPFSLWQSNVKLVTVLNLEHLPVRDDGKPVLDSDLEDSNVKSTLHRKQYFIKGQEDNYQVEEFLKFVAPWGASVLWTVWQLCATLVCAVGVALLRVPITLIRENVLGSDSRAIKAKHDDSATDEATNGTTDRTIDRTTDETTDEDSEDGIDEVVFPSPRKEKEKESMPSLLSDTPEPFLPLTPSSTFLPCVKRSCCKPIKSLTDNPVSASHSELVDIEDVPFCLSKDFTLTRGQYASGQSWKRSSKLPHELSQQLSQQLSKTAPQKSPQISPETLPDCNSSKANPLPQSPPRPPHESALERLRETWEFERNDTGKETGEDAKIVTGFGVPNIVISKAD</sequence>
<evidence type="ECO:0000313" key="2">
    <source>
        <dbReference type="Proteomes" id="UP001497700"/>
    </source>
</evidence>